<keyword evidence="3" id="KW-1185">Reference proteome</keyword>
<accession>A0A8H6LSX4</accession>
<feature type="region of interest" description="Disordered" evidence="1">
    <location>
        <begin position="1"/>
        <end position="22"/>
    </location>
</feature>
<dbReference type="AlphaFoldDB" id="A0A8H6LSX4"/>
<reference evidence="2 3" key="1">
    <citation type="submission" date="2020-07" db="EMBL/GenBank/DDBJ databases">
        <title>Comparative genomics of pyrophilous fungi reveals a link between fire events and developmental genes.</title>
        <authorList>
            <consortium name="DOE Joint Genome Institute"/>
            <person name="Steindorff A.S."/>
            <person name="Carver A."/>
            <person name="Calhoun S."/>
            <person name="Stillman K."/>
            <person name="Liu H."/>
            <person name="Lipzen A."/>
            <person name="Pangilinan J."/>
            <person name="Labutti K."/>
            <person name="Bruns T.D."/>
            <person name="Grigoriev I.V."/>
        </authorList>
    </citation>
    <scope>NUCLEOTIDE SEQUENCE [LARGE SCALE GENOMIC DNA]</scope>
    <source>
        <strain evidence="2 3">CBS 144469</strain>
    </source>
</reference>
<sequence length="266" mass="29426">MSSNADERSNFGNSEKRPHESVDGLTVPKFCALPATMPPIQSYLCAQRHLSEPVPEAQDLIAICMALLGRLGGMENNDERRLIGEFHGTSLEYVAGLRRYLSAIWRPTGPQWGGISTLHPAALTVSPHLLGFTLSTPQERTHVLKKTLADVFSRQYGDVFVTRLSHNFNEGGGFYSRWLGGALCKVRSNSTFKTYYLLDAVLSFPKLLPQLGLDMSVHARSVLYGLTQLQACLVNRDLDAQDAVCTTCGCHFIGVHTDWVHSTLFD</sequence>
<proteinExistence type="predicted"/>
<name>A0A8H6LSX4_9AGAR</name>
<dbReference type="EMBL" id="JACGCI010000240">
    <property type="protein sequence ID" value="KAF6741485.1"/>
    <property type="molecule type" value="Genomic_DNA"/>
</dbReference>
<protein>
    <submittedName>
        <fullName evidence="2">Uncharacterized protein</fullName>
    </submittedName>
</protein>
<gene>
    <name evidence="2" type="ORF">DFP72DRAFT_862122</name>
</gene>
<evidence type="ECO:0000256" key="1">
    <source>
        <dbReference type="SAM" id="MobiDB-lite"/>
    </source>
</evidence>
<comment type="caution">
    <text evidence="2">The sequence shown here is derived from an EMBL/GenBank/DDBJ whole genome shotgun (WGS) entry which is preliminary data.</text>
</comment>
<organism evidence="2 3">
    <name type="scientific">Ephemerocybe angulata</name>
    <dbReference type="NCBI Taxonomy" id="980116"/>
    <lineage>
        <taxon>Eukaryota</taxon>
        <taxon>Fungi</taxon>
        <taxon>Dikarya</taxon>
        <taxon>Basidiomycota</taxon>
        <taxon>Agaricomycotina</taxon>
        <taxon>Agaricomycetes</taxon>
        <taxon>Agaricomycetidae</taxon>
        <taxon>Agaricales</taxon>
        <taxon>Agaricineae</taxon>
        <taxon>Psathyrellaceae</taxon>
        <taxon>Ephemerocybe</taxon>
    </lineage>
</organism>
<evidence type="ECO:0000313" key="2">
    <source>
        <dbReference type="EMBL" id="KAF6741485.1"/>
    </source>
</evidence>
<evidence type="ECO:0000313" key="3">
    <source>
        <dbReference type="Proteomes" id="UP000521943"/>
    </source>
</evidence>
<dbReference type="Proteomes" id="UP000521943">
    <property type="component" value="Unassembled WGS sequence"/>
</dbReference>